<dbReference type="InterPro" id="IPR003829">
    <property type="entry name" value="Pirin_N_dom"/>
</dbReference>
<dbReference type="PANTHER" id="PTHR43212">
    <property type="entry name" value="QUERCETIN 2,3-DIOXYGENASE"/>
    <property type="match status" value="1"/>
</dbReference>
<name>A0A1I5LXS6_9BACT</name>
<evidence type="ECO:0000259" key="4">
    <source>
        <dbReference type="Pfam" id="PF17954"/>
    </source>
</evidence>
<evidence type="ECO:0000256" key="2">
    <source>
        <dbReference type="RuleBase" id="RU003457"/>
    </source>
</evidence>
<comment type="similarity">
    <text evidence="1 2">Belongs to the pirin family.</text>
</comment>
<evidence type="ECO:0000313" key="5">
    <source>
        <dbReference type="EMBL" id="SFP02042.1"/>
    </source>
</evidence>
<evidence type="ECO:0000259" key="3">
    <source>
        <dbReference type="Pfam" id="PF02678"/>
    </source>
</evidence>
<evidence type="ECO:0000313" key="6">
    <source>
        <dbReference type="Proteomes" id="UP000199306"/>
    </source>
</evidence>
<organism evidence="5 6">
    <name type="scientific">Pseudarcicella hirudinis</name>
    <dbReference type="NCBI Taxonomy" id="1079859"/>
    <lineage>
        <taxon>Bacteria</taxon>
        <taxon>Pseudomonadati</taxon>
        <taxon>Bacteroidota</taxon>
        <taxon>Cytophagia</taxon>
        <taxon>Cytophagales</taxon>
        <taxon>Flectobacillaceae</taxon>
        <taxon>Pseudarcicella</taxon>
    </lineage>
</organism>
<dbReference type="Pfam" id="PF02678">
    <property type="entry name" value="Pirin"/>
    <property type="match status" value="1"/>
</dbReference>
<gene>
    <name evidence="5" type="ORF">SAMN04515674_10110</name>
</gene>
<feature type="domain" description="Quercetin 2,3-dioxygenase C-terminal cupin" evidence="4">
    <location>
        <begin position="154"/>
        <end position="234"/>
    </location>
</feature>
<keyword evidence="6" id="KW-1185">Reference proteome</keyword>
<accession>A0A1I5LXS6</accession>
<evidence type="ECO:0008006" key="7">
    <source>
        <dbReference type="Google" id="ProtNLM"/>
    </source>
</evidence>
<dbReference type="Gene3D" id="2.60.120.10">
    <property type="entry name" value="Jelly Rolls"/>
    <property type="match status" value="2"/>
</dbReference>
<dbReference type="EMBL" id="FOXH01000001">
    <property type="protein sequence ID" value="SFP02042.1"/>
    <property type="molecule type" value="Genomic_DNA"/>
</dbReference>
<sequence>MVTRTDAAIYLSEQRGCTQLESSKSLHTFNFRNYFDESKKAFGTLQVINDDTLRPGAGMKMQVKYNAEVIIIPVIGGLEYKNDLVLEGFVEAGEILVFSAVKGMEYEIINPYENELINFIQIWLRNDQPVFVPDMQSIRIDLSRKNNLLPVFSGTGNGISIQQDTSGWIGKYIGREEGQYVVRNPENGIFIFVISGVFEVEDRLLHAKDGLALKNTDAVEFEALSNDAIIMVMEIGNSGFSND</sequence>
<feature type="domain" description="Pirin N-terminal" evidence="3">
    <location>
        <begin position="14"/>
        <end position="124"/>
    </location>
</feature>
<dbReference type="STRING" id="1079859.SAMN04515674_10110"/>
<proteinExistence type="inferred from homology"/>
<dbReference type="SUPFAM" id="SSF51182">
    <property type="entry name" value="RmlC-like cupins"/>
    <property type="match status" value="1"/>
</dbReference>
<reference evidence="5 6" key="1">
    <citation type="submission" date="2016-10" db="EMBL/GenBank/DDBJ databases">
        <authorList>
            <person name="de Groot N.N."/>
        </authorList>
    </citation>
    <scope>NUCLEOTIDE SEQUENCE [LARGE SCALE GENOMIC DNA]</scope>
    <source>
        <strain evidence="6">E92,LMG 26720,CCM 7988</strain>
    </source>
</reference>
<dbReference type="InterPro" id="IPR041602">
    <property type="entry name" value="Quercetinase_C"/>
</dbReference>
<protein>
    <recommendedName>
        <fullName evidence="7">Quercetin 2,3-dioxygenase C-terminal cupin domain-containing protein</fullName>
    </recommendedName>
</protein>
<dbReference type="Proteomes" id="UP000199306">
    <property type="component" value="Unassembled WGS sequence"/>
</dbReference>
<dbReference type="PANTHER" id="PTHR43212:SF3">
    <property type="entry name" value="QUERCETIN 2,3-DIOXYGENASE"/>
    <property type="match status" value="1"/>
</dbReference>
<dbReference type="InterPro" id="IPR014710">
    <property type="entry name" value="RmlC-like_jellyroll"/>
</dbReference>
<dbReference type="InterPro" id="IPR011051">
    <property type="entry name" value="RmlC_Cupin_sf"/>
</dbReference>
<dbReference type="Pfam" id="PF17954">
    <property type="entry name" value="Pirin_C_2"/>
    <property type="match status" value="1"/>
</dbReference>
<evidence type="ECO:0000256" key="1">
    <source>
        <dbReference type="ARBA" id="ARBA00008416"/>
    </source>
</evidence>
<dbReference type="InterPro" id="IPR012093">
    <property type="entry name" value="Pirin"/>
</dbReference>
<dbReference type="AlphaFoldDB" id="A0A1I5LXS6"/>